<protein>
    <submittedName>
        <fullName evidence="1">20165_t:CDS:1</fullName>
    </submittedName>
</protein>
<dbReference type="Proteomes" id="UP000789405">
    <property type="component" value="Unassembled WGS sequence"/>
</dbReference>
<organism evidence="1 2">
    <name type="scientific">Dentiscutata erythropus</name>
    <dbReference type="NCBI Taxonomy" id="1348616"/>
    <lineage>
        <taxon>Eukaryota</taxon>
        <taxon>Fungi</taxon>
        <taxon>Fungi incertae sedis</taxon>
        <taxon>Mucoromycota</taxon>
        <taxon>Glomeromycotina</taxon>
        <taxon>Glomeromycetes</taxon>
        <taxon>Diversisporales</taxon>
        <taxon>Gigasporaceae</taxon>
        <taxon>Dentiscutata</taxon>
    </lineage>
</organism>
<evidence type="ECO:0000313" key="2">
    <source>
        <dbReference type="Proteomes" id="UP000789405"/>
    </source>
</evidence>
<dbReference type="AlphaFoldDB" id="A0A9N9EXL1"/>
<feature type="non-terminal residue" evidence="1">
    <location>
        <position position="1"/>
    </location>
</feature>
<sequence length="129" mass="14982">PLYKGNKEELNKKLYTYYDKRSNRGQELGPRNADDRTGEVVDMNLDEDRGGEFEDNLDEDSQKADNRIREKFAVCFREKEKVKSVSANIGRYLDKAIRLLPESNRKEFVGVHEEVESRAITLRLADNRG</sequence>
<proteinExistence type="predicted"/>
<gene>
    <name evidence="1" type="ORF">DERYTH_LOCUS12736</name>
</gene>
<reference evidence="1" key="1">
    <citation type="submission" date="2021-06" db="EMBL/GenBank/DDBJ databases">
        <authorList>
            <person name="Kallberg Y."/>
            <person name="Tangrot J."/>
            <person name="Rosling A."/>
        </authorList>
    </citation>
    <scope>NUCLEOTIDE SEQUENCE</scope>
    <source>
        <strain evidence="1">MA453B</strain>
    </source>
</reference>
<name>A0A9N9EXL1_9GLOM</name>
<evidence type="ECO:0000313" key="1">
    <source>
        <dbReference type="EMBL" id="CAG8696920.1"/>
    </source>
</evidence>
<dbReference type="EMBL" id="CAJVPY010008508">
    <property type="protein sequence ID" value="CAG8696920.1"/>
    <property type="molecule type" value="Genomic_DNA"/>
</dbReference>
<accession>A0A9N9EXL1</accession>
<comment type="caution">
    <text evidence="1">The sequence shown here is derived from an EMBL/GenBank/DDBJ whole genome shotgun (WGS) entry which is preliminary data.</text>
</comment>
<keyword evidence="2" id="KW-1185">Reference proteome</keyword>